<dbReference type="Proteomes" id="UP001642483">
    <property type="component" value="Unassembled WGS sequence"/>
</dbReference>
<dbReference type="EMBL" id="CAWYQH010000097">
    <property type="protein sequence ID" value="CAK8683271.1"/>
    <property type="molecule type" value="Genomic_DNA"/>
</dbReference>
<accession>A0ABP0FUG4</accession>
<gene>
    <name evidence="1" type="ORF">CVLEPA_LOCUS14359</name>
</gene>
<name>A0ABP0FUG4_CLALP</name>
<comment type="caution">
    <text evidence="1">The sequence shown here is derived from an EMBL/GenBank/DDBJ whole genome shotgun (WGS) entry which is preliminary data.</text>
</comment>
<protein>
    <submittedName>
        <fullName evidence="1">Uncharacterized protein</fullName>
    </submittedName>
</protein>
<proteinExistence type="predicted"/>
<reference evidence="1 2" key="1">
    <citation type="submission" date="2024-02" db="EMBL/GenBank/DDBJ databases">
        <authorList>
            <person name="Daric V."/>
            <person name="Darras S."/>
        </authorList>
    </citation>
    <scope>NUCLEOTIDE SEQUENCE [LARGE SCALE GENOMIC DNA]</scope>
</reference>
<evidence type="ECO:0000313" key="2">
    <source>
        <dbReference type="Proteomes" id="UP001642483"/>
    </source>
</evidence>
<evidence type="ECO:0000313" key="1">
    <source>
        <dbReference type="EMBL" id="CAK8683271.1"/>
    </source>
</evidence>
<keyword evidence="2" id="KW-1185">Reference proteome</keyword>
<sequence length="73" mass="8294">MADDLECLDKLSKDTGGNFVSKGIYPYQVRSKGRPETEIHQRARYVFGPRLQTAQGTWTLGDPTRFRSECAKD</sequence>
<organism evidence="1 2">
    <name type="scientific">Clavelina lepadiformis</name>
    <name type="common">Light-bulb sea squirt</name>
    <name type="synonym">Ascidia lepadiformis</name>
    <dbReference type="NCBI Taxonomy" id="159417"/>
    <lineage>
        <taxon>Eukaryota</taxon>
        <taxon>Metazoa</taxon>
        <taxon>Chordata</taxon>
        <taxon>Tunicata</taxon>
        <taxon>Ascidiacea</taxon>
        <taxon>Aplousobranchia</taxon>
        <taxon>Clavelinidae</taxon>
        <taxon>Clavelina</taxon>
    </lineage>
</organism>